<evidence type="ECO:0000313" key="3">
    <source>
        <dbReference type="Proteomes" id="UP000689967"/>
    </source>
</evidence>
<dbReference type="Proteomes" id="UP000689967">
    <property type="component" value="Unassembled WGS sequence"/>
</dbReference>
<comment type="caution">
    <text evidence="2">The sequence shown here is derived from an EMBL/GenBank/DDBJ whole genome shotgun (WGS) entry which is preliminary data.</text>
</comment>
<gene>
    <name evidence="2" type="ORF">JJQ90_25765</name>
</gene>
<evidence type="ECO:0000313" key="2">
    <source>
        <dbReference type="EMBL" id="MBU8547151.1"/>
    </source>
</evidence>
<dbReference type="Pfam" id="PF10418">
    <property type="entry name" value="DHODB_Fe-S_bind"/>
    <property type="match status" value="1"/>
</dbReference>
<feature type="domain" description="FAD-binding FR-type" evidence="1">
    <location>
        <begin position="14"/>
        <end position="115"/>
    </location>
</feature>
<dbReference type="InterPro" id="IPR012165">
    <property type="entry name" value="Cyt_c3_hydrogenase_gsu"/>
</dbReference>
<keyword evidence="3" id="KW-1185">Reference proteome</keyword>
<organism evidence="2 3">
    <name type="scientific">Falsiroseomonas oleicola</name>
    <dbReference type="NCBI Taxonomy" id="2801474"/>
    <lineage>
        <taxon>Bacteria</taxon>
        <taxon>Pseudomonadati</taxon>
        <taxon>Pseudomonadota</taxon>
        <taxon>Alphaproteobacteria</taxon>
        <taxon>Acetobacterales</taxon>
        <taxon>Roseomonadaceae</taxon>
        <taxon>Falsiroseomonas</taxon>
    </lineage>
</organism>
<name>A0ABS6HI51_9PROT</name>
<dbReference type="InterPro" id="IPR050353">
    <property type="entry name" value="PyrK_electron_transfer"/>
</dbReference>
<dbReference type="CDD" id="cd06218">
    <property type="entry name" value="DHOD_e_trans"/>
    <property type="match status" value="1"/>
</dbReference>
<reference evidence="2 3" key="1">
    <citation type="submission" date="2021-01" db="EMBL/GenBank/DDBJ databases">
        <title>Roseomonas sp. nov, a bacterium isolated from an oil production mixture in Yumen Oilfield.</title>
        <authorList>
            <person name="Wu D."/>
        </authorList>
    </citation>
    <scope>NUCLEOTIDE SEQUENCE [LARGE SCALE GENOMIC DNA]</scope>
    <source>
        <strain evidence="2 3">ROY-5-3</strain>
    </source>
</reference>
<dbReference type="InterPro" id="IPR017927">
    <property type="entry name" value="FAD-bd_FR_type"/>
</dbReference>
<dbReference type="RefSeq" id="WP_216879177.1">
    <property type="nucleotide sequence ID" value="NZ_JAERQM010000012.1"/>
</dbReference>
<dbReference type="PANTHER" id="PTHR43513">
    <property type="entry name" value="DIHYDROOROTATE DEHYDROGENASE B (NAD(+)), ELECTRON TRANSFER SUBUNIT"/>
    <property type="match status" value="1"/>
</dbReference>
<dbReference type="PANTHER" id="PTHR43513:SF3">
    <property type="entry name" value="DIHYDROOROTATE DEHYDROGENASE B (NAD(+)), ELECTRON TRANSFER SUBUNIT-RELATED"/>
    <property type="match status" value="1"/>
</dbReference>
<dbReference type="InterPro" id="IPR019480">
    <property type="entry name" value="Dihydroorotate_DH_Fe-S-bd"/>
</dbReference>
<dbReference type="EMBL" id="JAERQM010000012">
    <property type="protein sequence ID" value="MBU8547151.1"/>
    <property type="molecule type" value="Genomic_DNA"/>
</dbReference>
<dbReference type="PROSITE" id="PS51384">
    <property type="entry name" value="FAD_FR"/>
    <property type="match status" value="1"/>
</dbReference>
<proteinExistence type="predicted"/>
<evidence type="ECO:0000259" key="1">
    <source>
        <dbReference type="PROSITE" id="PS51384"/>
    </source>
</evidence>
<accession>A0ABS6HI51</accession>
<dbReference type="PIRSF" id="PIRSF006816">
    <property type="entry name" value="Cyc3_hyd_g"/>
    <property type="match status" value="1"/>
</dbReference>
<protein>
    <submittedName>
        <fullName evidence="2">Dihydroorotate dehydrogenase electron transfer subunit</fullName>
    </submittedName>
</protein>
<sequence length="277" mass="29132">MDLGPDGVAADFPVREQVLTVAESVPVGRRYHRLLLNAPGLSAASRPGQFFHLLCRDGGGNGPYLRRPMSIWRCGEGKPLGFLLHVKGRGTAALAALRAGDHLSVVGPLGQGFTLDPAWRRILILARGVGLATLAPLTEAAAARGIAVRAVLSAQAPEDLMAAEFSGDSGAEITPVFDSDGSSAVPAMEALLRATFEGSSRPDAVFTCGSNRLFLLLQRLAGEYGIPGQIALEQQMGCGLGMCFCCVRQIRAPDGQVVNLRVCAEGPVFDLQAALAW</sequence>